<keyword evidence="1" id="KW-0472">Membrane</keyword>
<dbReference type="InParanoid" id="B0DXU1"/>
<gene>
    <name evidence="2" type="ORF">LACBIDRAFT_334020</name>
</gene>
<evidence type="ECO:0000313" key="2">
    <source>
        <dbReference type="EMBL" id="EDR00572.1"/>
    </source>
</evidence>
<accession>B0DXU1</accession>
<proteinExistence type="predicted"/>
<feature type="transmembrane region" description="Helical" evidence="1">
    <location>
        <begin position="101"/>
        <end position="122"/>
    </location>
</feature>
<dbReference type="GeneID" id="6084455"/>
<dbReference type="KEGG" id="lbc:LACBIDRAFT_334020"/>
<name>B0DXU1_LACBS</name>
<evidence type="ECO:0000313" key="3">
    <source>
        <dbReference type="Proteomes" id="UP000001194"/>
    </source>
</evidence>
<dbReference type="Proteomes" id="UP000001194">
    <property type="component" value="Unassembled WGS sequence"/>
</dbReference>
<sequence length="165" mass="18770">MRLSQYPPMTVVALFLSPDVFYPFPEPSVSFWRIEFRKESPRKISKTSVCDHSEDATRSERIMKDMGDIVKFLTLFKTLWHLSLVIGELCARNIEQPATLFALRAAFLGAGIPLGSVTIYTYPRRKAIDPEIVRKTWDGVPHDEQGLPDNWISESGVLVGMRGRN</sequence>
<dbReference type="RefSeq" id="XP_001888799.1">
    <property type="nucleotide sequence ID" value="XM_001888764.1"/>
</dbReference>
<organism evidence="3">
    <name type="scientific">Laccaria bicolor (strain S238N-H82 / ATCC MYA-4686)</name>
    <name type="common">Bicoloured deceiver</name>
    <name type="synonym">Laccaria laccata var. bicolor</name>
    <dbReference type="NCBI Taxonomy" id="486041"/>
    <lineage>
        <taxon>Eukaryota</taxon>
        <taxon>Fungi</taxon>
        <taxon>Dikarya</taxon>
        <taxon>Basidiomycota</taxon>
        <taxon>Agaricomycotina</taxon>
        <taxon>Agaricomycetes</taxon>
        <taxon>Agaricomycetidae</taxon>
        <taxon>Agaricales</taxon>
        <taxon>Agaricineae</taxon>
        <taxon>Hydnangiaceae</taxon>
        <taxon>Laccaria</taxon>
    </lineage>
</organism>
<dbReference type="AlphaFoldDB" id="B0DXU1"/>
<dbReference type="OrthoDB" id="3262992at2759"/>
<keyword evidence="3" id="KW-1185">Reference proteome</keyword>
<reference evidence="2 3" key="1">
    <citation type="journal article" date="2008" name="Nature">
        <title>The genome of Laccaria bicolor provides insights into mycorrhizal symbiosis.</title>
        <authorList>
            <person name="Martin F."/>
            <person name="Aerts A."/>
            <person name="Ahren D."/>
            <person name="Brun A."/>
            <person name="Danchin E.G.J."/>
            <person name="Duchaussoy F."/>
            <person name="Gibon J."/>
            <person name="Kohler A."/>
            <person name="Lindquist E."/>
            <person name="Pereda V."/>
            <person name="Salamov A."/>
            <person name="Shapiro H.J."/>
            <person name="Wuyts J."/>
            <person name="Blaudez D."/>
            <person name="Buee M."/>
            <person name="Brokstein P."/>
            <person name="Canbaeck B."/>
            <person name="Cohen D."/>
            <person name="Courty P.E."/>
            <person name="Coutinho P.M."/>
            <person name="Delaruelle C."/>
            <person name="Detter J.C."/>
            <person name="Deveau A."/>
            <person name="DiFazio S."/>
            <person name="Duplessis S."/>
            <person name="Fraissinet-Tachet L."/>
            <person name="Lucic E."/>
            <person name="Frey-Klett P."/>
            <person name="Fourrey C."/>
            <person name="Feussner I."/>
            <person name="Gay G."/>
            <person name="Grimwood J."/>
            <person name="Hoegger P.J."/>
            <person name="Jain P."/>
            <person name="Kilaru S."/>
            <person name="Labbe J."/>
            <person name="Lin Y.C."/>
            <person name="Legue V."/>
            <person name="Le Tacon F."/>
            <person name="Marmeisse R."/>
            <person name="Melayah D."/>
            <person name="Montanini B."/>
            <person name="Muratet M."/>
            <person name="Nehls U."/>
            <person name="Niculita-Hirzel H."/>
            <person name="Oudot-Le Secq M.P."/>
            <person name="Peter M."/>
            <person name="Quesneville H."/>
            <person name="Rajashekar B."/>
            <person name="Reich M."/>
            <person name="Rouhier N."/>
            <person name="Schmutz J."/>
            <person name="Yin T."/>
            <person name="Chalot M."/>
            <person name="Henrissat B."/>
            <person name="Kuees U."/>
            <person name="Lucas S."/>
            <person name="Van de Peer Y."/>
            <person name="Podila G.K."/>
            <person name="Polle A."/>
            <person name="Pukkila P.J."/>
            <person name="Richardson P.M."/>
            <person name="Rouze P."/>
            <person name="Sanders I.R."/>
            <person name="Stajich J.E."/>
            <person name="Tunlid A."/>
            <person name="Tuskan G."/>
            <person name="Grigoriev I.V."/>
        </authorList>
    </citation>
    <scope>NUCLEOTIDE SEQUENCE [LARGE SCALE GENOMIC DNA]</scope>
    <source>
        <strain evidence="3">S238N-H82 / ATCC MYA-4686</strain>
    </source>
</reference>
<keyword evidence="1" id="KW-0812">Transmembrane</keyword>
<dbReference type="EMBL" id="DS547148">
    <property type="protein sequence ID" value="EDR00572.1"/>
    <property type="molecule type" value="Genomic_DNA"/>
</dbReference>
<keyword evidence="1" id="KW-1133">Transmembrane helix</keyword>
<protein>
    <submittedName>
        <fullName evidence="2">Predicted protein</fullName>
    </submittedName>
</protein>
<evidence type="ECO:0000256" key="1">
    <source>
        <dbReference type="SAM" id="Phobius"/>
    </source>
</evidence>
<dbReference type="HOGENOM" id="CLU_1611059_0_0_1"/>